<dbReference type="InterPro" id="IPR036938">
    <property type="entry name" value="PAP2/HPO_sf"/>
</dbReference>
<sequence length="205" mass="23550">MFRVYVIIFFLLFGAIAALMVSGMFQELDNQIILSFENIRLPFLNDVMLTLTDFGISALLVPIMLIFSVVLFMYKRYHSIMLLFLLYIAEKTVNHELKGLFARERPAFDHLVNETYYSFPSGHSMNAATIYPFIAYLLIEMIPWLKKRQKAVYMVTGCCVLMIGISRMYIGVHYVTDVAGGFAIGLALFLICKKIDEKLSVIRQK</sequence>
<evidence type="ECO:0000256" key="1">
    <source>
        <dbReference type="SAM" id="Phobius"/>
    </source>
</evidence>
<accession>A0A653RY09</accession>
<evidence type="ECO:0000313" key="3">
    <source>
        <dbReference type="EMBL" id="VXB61000.1"/>
    </source>
</evidence>
<dbReference type="SMART" id="SM00014">
    <property type="entry name" value="acidPPc"/>
    <property type="match status" value="1"/>
</dbReference>
<dbReference type="Gene3D" id="1.20.144.10">
    <property type="entry name" value="Phosphatidic acid phosphatase type 2/haloperoxidase"/>
    <property type="match status" value="2"/>
</dbReference>
<dbReference type="CDD" id="cd03392">
    <property type="entry name" value="PAP2_like_2"/>
    <property type="match status" value="1"/>
</dbReference>
<dbReference type="InterPro" id="IPR000326">
    <property type="entry name" value="PAP2/HPO"/>
</dbReference>
<gene>
    <name evidence="3" type="primary">pgpB</name>
    <name evidence="3" type="ORF">BACI348_41130</name>
</gene>
<feature type="transmembrane region" description="Helical" evidence="1">
    <location>
        <begin position="47"/>
        <end position="74"/>
    </location>
</feature>
<keyword evidence="1" id="KW-0812">Transmembrane</keyword>
<dbReference type="PANTHER" id="PTHR14969:SF13">
    <property type="entry name" value="AT30094P"/>
    <property type="match status" value="1"/>
</dbReference>
<protein>
    <submittedName>
        <fullName evidence="3">Phosphatidylglycerol phosphate (PGP) phosphatase undecaprenyl-pyrophosphate phosphatase (Promiscuous activity)</fullName>
        <ecNumber evidence="3">3.1.3.-</ecNumber>
        <ecNumber evidence="3">3.1.3.27</ecNumber>
    </submittedName>
</protein>
<organism evidence="3 4">
    <name type="scientific">Bacillus altitudinis</name>
    <dbReference type="NCBI Taxonomy" id="293387"/>
    <lineage>
        <taxon>Bacteria</taxon>
        <taxon>Bacillati</taxon>
        <taxon>Bacillota</taxon>
        <taxon>Bacilli</taxon>
        <taxon>Bacillales</taxon>
        <taxon>Bacillaceae</taxon>
        <taxon>Bacillus</taxon>
    </lineage>
</organism>
<keyword evidence="3" id="KW-0378">Hydrolase</keyword>
<dbReference type="Proteomes" id="UP000433089">
    <property type="component" value="Unassembled WGS sequence"/>
</dbReference>
<keyword evidence="1" id="KW-0472">Membrane</keyword>
<name>A0A653RY09_BACAB</name>
<feature type="transmembrane region" description="Helical" evidence="1">
    <location>
        <begin position="178"/>
        <end position="195"/>
    </location>
</feature>
<dbReference type="Pfam" id="PF01569">
    <property type="entry name" value="PAP2"/>
    <property type="match status" value="1"/>
</dbReference>
<feature type="transmembrane region" description="Helical" evidence="1">
    <location>
        <begin position="6"/>
        <end position="26"/>
    </location>
</feature>
<dbReference type="GO" id="GO:0008962">
    <property type="term" value="F:phosphatidylglycerophosphatase activity"/>
    <property type="evidence" value="ECO:0007669"/>
    <property type="project" value="UniProtKB-EC"/>
</dbReference>
<dbReference type="AlphaFoldDB" id="A0A653RY09"/>
<dbReference type="EMBL" id="CABWLH010000009">
    <property type="protein sequence ID" value="VXB61000.1"/>
    <property type="molecule type" value="Genomic_DNA"/>
</dbReference>
<reference evidence="3 4" key="1">
    <citation type="submission" date="2019-10" db="EMBL/GenBank/DDBJ databases">
        <authorList>
            <person name="Karimi E."/>
        </authorList>
    </citation>
    <scope>NUCLEOTIDE SEQUENCE [LARGE SCALE GENOMIC DNA]</scope>
    <source>
        <strain evidence="3">Bacillus sp. 348</strain>
    </source>
</reference>
<dbReference type="EC" id="3.1.3.-" evidence="3"/>
<evidence type="ECO:0000313" key="4">
    <source>
        <dbReference type="Proteomes" id="UP000433089"/>
    </source>
</evidence>
<evidence type="ECO:0000259" key="2">
    <source>
        <dbReference type="SMART" id="SM00014"/>
    </source>
</evidence>
<dbReference type="EC" id="3.1.3.27" evidence="3"/>
<feature type="transmembrane region" description="Helical" evidence="1">
    <location>
        <begin position="151"/>
        <end position="172"/>
    </location>
</feature>
<feature type="domain" description="Phosphatidic acid phosphatase type 2/haloperoxidase" evidence="2">
    <location>
        <begin position="79"/>
        <end position="193"/>
    </location>
</feature>
<proteinExistence type="predicted"/>
<keyword evidence="1" id="KW-1133">Transmembrane helix</keyword>
<dbReference type="PANTHER" id="PTHR14969">
    <property type="entry name" value="SPHINGOSINE-1-PHOSPHATE PHOSPHOHYDROLASE"/>
    <property type="match status" value="1"/>
</dbReference>
<dbReference type="SUPFAM" id="SSF48317">
    <property type="entry name" value="Acid phosphatase/Vanadium-dependent haloperoxidase"/>
    <property type="match status" value="1"/>
</dbReference>